<evidence type="ECO:0000313" key="2">
    <source>
        <dbReference type="Proteomes" id="UP000003240"/>
    </source>
</evidence>
<keyword evidence="2" id="KW-1185">Reference proteome</keyword>
<dbReference type="SUPFAM" id="SSF109604">
    <property type="entry name" value="HD-domain/PDEase-like"/>
    <property type="match status" value="1"/>
</dbReference>
<proteinExistence type="predicted"/>
<sequence>MMRRMSCFSLSKGAYSGGFDMLNKAIIIATGAHAGQLDKAGAPYIFHPLRVMMAGNSEIERICGVLHDTIEDSDITLEFLRREGFSPDVLTVLDCVTKRPGENYDDFIARILENKTACRVKLADLHDNMDLSRIKDPTEKDKVRVEKYRRAAERIYDVLSISSNLNDEQL</sequence>
<comment type="caution">
    <text evidence="1">The sequence shown here is derived from an EMBL/GenBank/DDBJ whole genome shotgun (WGS) entry which is preliminary data.</text>
</comment>
<accession>F7NKM6</accession>
<name>F7NKM6_9FIRM</name>
<reference evidence="1 2" key="1">
    <citation type="journal article" date="2011" name="EMBO J.">
        <title>Structural diversity of bacterial flagellar motors.</title>
        <authorList>
            <person name="Chen S."/>
            <person name="Beeby M."/>
            <person name="Murphy G.E."/>
            <person name="Leadbetter J.R."/>
            <person name="Hendrixson D.R."/>
            <person name="Briegel A."/>
            <person name="Li Z."/>
            <person name="Shi J."/>
            <person name="Tocheva E.I."/>
            <person name="Muller A."/>
            <person name="Dobro M.J."/>
            <person name="Jensen G.J."/>
        </authorList>
    </citation>
    <scope>NUCLEOTIDE SEQUENCE [LARGE SCALE GENOMIC DNA]</scope>
    <source>
        <strain evidence="1 2">DSM 6540</strain>
    </source>
</reference>
<protein>
    <recommendedName>
        <fullName evidence="3">Metal dependent phosphohydrolase</fullName>
    </recommendedName>
</protein>
<gene>
    <name evidence="1" type="ORF">ALO_13224</name>
</gene>
<dbReference type="Proteomes" id="UP000003240">
    <property type="component" value="Unassembled WGS sequence"/>
</dbReference>
<dbReference type="STRING" id="1009370.ALO_13224"/>
<organism evidence="1 2">
    <name type="scientific">Acetonema longum DSM 6540</name>
    <dbReference type="NCBI Taxonomy" id="1009370"/>
    <lineage>
        <taxon>Bacteria</taxon>
        <taxon>Bacillati</taxon>
        <taxon>Bacillota</taxon>
        <taxon>Negativicutes</taxon>
        <taxon>Acetonemataceae</taxon>
        <taxon>Acetonema</taxon>
    </lineage>
</organism>
<evidence type="ECO:0008006" key="3">
    <source>
        <dbReference type="Google" id="ProtNLM"/>
    </source>
</evidence>
<dbReference type="Gene3D" id="1.10.3210.10">
    <property type="entry name" value="Hypothetical protein af1432"/>
    <property type="match status" value="1"/>
</dbReference>
<evidence type="ECO:0000313" key="1">
    <source>
        <dbReference type="EMBL" id="EGO63403.1"/>
    </source>
</evidence>
<dbReference type="EMBL" id="AFGF01000118">
    <property type="protein sequence ID" value="EGO63403.1"/>
    <property type="molecule type" value="Genomic_DNA"/>
</dbReference>
<dbReference type="eggNOG" id="COG0317">
    <property type="taxonomic scope" value="Bacteria"/>
</dbReference>
<dbReference type="AlphaFoldDB" id="F7NKM6"/>